<dbReference type="Proteomes" id="UP000824260">
    <property type="component" value="Unassembled WGS sequence"/>
</dbReference>
<organism evidence="1 2">
    <name type="scientific">Candidatus Pullichristensenella stercorigallinarum</name>
    <dbReference type="NCBI Taxonomy" id="2840909"/>
    <lineage>
        <taxon>Bacteria</taxon>
        <taxon>Bacillati</taxon>
        <taxon>Bacillota</taxon>
        <taxon>Clostridia</taxon>
        <taxon>Candidatus Pullichristensenella</taxon>
    </lineage>
</organism>
<accession>A0A9D0ZMU0</accession>
<evidence type="ECO:0000313" key="1">
    <source>
        <dbReference type="EMBL" id="HIQ82199.1"/>
    </source>
</evidence>
<reference evidence="1" key="2">
    <citation type="journal article" date="2021" name="PeerJ">
        <title>Extensive microbial diversity within the chicken gut microbiome revealed by metagenomics and culture.</title>
        <authorList>
            <person name="Gilroy R."/>
            <person name="Ravi A."/>
            <person name="Getino M."/>
            <person name="Pursley I."/>
            <person name="Horton D.L."/>
            <person name="Alikhan N.F."/>
            <person name="Baker D."/>
            <person name="Gharbi K."/>
            <person name="Hall N."/>
            <person name="Watson M."/>
            <person name="Adriaenssens E.M."/>
            <person name="Foster-Nyarko E."/>
            <person name="Jarju S."/>
            <person name="Secka A."/>
            <person name="Antonio M."/>
            <person name="Oren A."/>
            <person name="Chaudhuri R.R."/>
            <person name="La Ragione R."/>
            <person name="Hildebrand F."/>
            <person name="Pallen M.J."/>
        </authorList>
    </citation>
    <scope>NUCLEOTIDE SEQUENCE</scope>
    <source>
        <strain evidence="1">ChiSjej6B24-2974</strain>
    </source>
</reference>
<evidence type="ECO:0000313" key="2">
    <source>
        <dbReference type="Proteomes" id="UP000824260"/>
    </source>
</evidence>
<gene>
    <name evidence="1" type="ORF">IAA52_03770</name>
</gene>
<reference evidence="1" key="1">
    <citation type="submission" date="2020-10" db="EMBL/GenBank/DDBJ databases">
        <authorList>
            <person name="Gilroy R."/>
        </authorList>
    </citation>
    <scope>NUCLEOTIDE SEQUENCE</scope>
    <source>
        <strain evidence="1">ChiSjej6B24-2974</strain>
    </source>
</reference>
<comment type="caution">
    <text evidence="1">The sequence shown here is derived from an EMBL/GenBank/DDBJ whole genome shotgun (WGS) entry which is preliminary data.</text>
</comment>
<proteinExistence type="predicted"/>
<dbReference type="Gene3D" id="2.40.30.200">
    <property type="match status" value="1"/>
</dbReference>
<protein>
    <recommendedName>
        <fullName evidence="3">Phage tail protein</fullName>
    </recommendedName>
</protein>
<dbReference type="EMBL" id="DVFZ01000036">
    <property type="protein sequence ID" value="HIQ82199.1"/>
    <property type="molecule type" value="Genomic_DNA"/>
</dbReference>
<dbReference type="AlphaFoldDB" id="A0A9D0ZMU0"/>
<evidence type="ECO:0008006" key="3">
    <source>
        <dbReference type="Google" id="ProtNLM"/>
    </source>
</evidence>
<sequence>MIHDGIRANGMHSYMDFDLYLRSRQIGVPEKKSVRQSVPYMSGFYDFSAVNGEPAWGERHATYSFDVIGNTPGEVEALRSRILAWLCNIHDADIFDDTMPDFHFHGSYDSCDVEEDESGLAVTLTVTFIVGPFKIANAPVVRKLAVGDNTIVNDGQTVYGTASCEGSCTIAMNGATQPVSGTGIALLMPVRRGSQIVTVSGAAATLTYTPEVF</sequence>
<name>A0A9D0ZMU0_9FIRM</name>